<dbReference type="Pfam" id="PF13673">
    <property type="entry name" value="Acetyltransf_10"/>
    <property type="match status" value="1"/>
</dbReference>
<keyword evidence="2 5" id="KW-0012">Acyltransferase</keyword>
<keyword evidence="1 5" id="KW-0808">Transferase</keyword>
<dbReference type="InterPro" id="IPR016181">
    <property type="entry name" value="Acyl_CoA_acyltransferase"/>
</dbReference>
<feature type="domain" description="N-acetyltransferase" evidence="4">
    <location>
        <begin position="8"/>
        <end position="150"/>
    </location>
</feature>
<accession>A0ABY4FIE7</accession>
<sequence length="153" mass="16614">MRDTEPRPTIRPCAGPEEYPALVEIWRSAVRATHHFLADSDFARIEGALATGYFPAVALIVAERDGRALGFAGVSDGNLEMLFVADAARGTGVGTALLEEAVTRHGVVRVDVNEQNPEALAFYLARGFAPQGRSERDGDGRPYPVRHLARAER</sequence>
<dbReference type="SUPFAM" id="SSF55729">
    <property type="entry name" value="Acyl-CoA N-acyltransferases (Nat)"/>
    <property type="match status" value="1"/>
</dbReference>
<protein>
    <submittedName>
        <fullName evidence="5">GNAT family N-acetyltransferase</fullName>
        <ecNumber evidence="5">2.3.1.-</ecNumber>
    </submittedName>
</protein>
<evidence type="ECO:0000313" key="6">
    <source>
        <dbReference type="Proteomes" id="UP000831786"/>
    </source>
</evidence>
<feature type="region of interest" description="Disordered" evidence="3">
    <location>
        <begin position="131"/>
        <end position="153"/>
    </location>
</feature>
<reference evidence="5 6" key="1">
    <citation type="submission" date="2022-04" db="EMBL/GenBank/DDBJ databases">
        <title>Leucobacter sp. isolated from rhizosphere of garlic.</title>
        <authorList>
            <person name="Won M."/>
            <person name="Lee C.-M."/>
            <person name="Woen H.-Y."/>
            <person name="Kwon S.-W."/>
        </authorList>
    </citation>
    <scope>NUCLEOTIDE SEQUENCE [LARGE SCALE GENOMIC DNA]</scope>
    <source>
        <strain evidence="5 6">H21R-40</strain>
    </source>
</reference>
<dbReference type="CDD" id="cd04301">
    <property type="entry name" value="NAT_SF"/>
    <property type="match status" value="1"/>
</dbReference>
<evidence type="ECO:0000313" key="5">
    <source>
        <dbReference type="EMBL" id="UOQ56325.1"/>
    </source>
</evidence>
<dbReference type="GO" id="GO:0016746">
    <property type="term" value="F:acyltransferase activity"/>
    <property type="evidence" value="ECO:0007669"/>
    <property type="project" value="UniProtKB-KW"/>
</dbReference>
<evidence type="ECO:0000256" key="2">
    <source>
        <dbReference type="ARBA" id="ARBA00023315"/>
    </source>
</evidence>
<evidence type="ECO:0000256" key="1">
    <source>
        <dbReference type="ARBA" id="ARBA00022679"/>
    </source>
</evidence>
<dbReference type="PANTHER" id="PTHR43800">
    <property type="entry name" value="PEPTIDYL-LYSINE N-ACETYLTRANSFERASE YJAB"/>
    <property type="match status" value="1"/>
</dbReference>
<dbReference type="Gene3D" id="3.40.630.30">
    <property type="match status" value="1"/>
</dbReference>
<dbReference type="PANTHER" id="PTHR43800:SF1">
    <property type="entry name" value="PEPTIDYL-LYSINE N-ACETYLTRANSFERASE YJAB"/>
    <property type="match status" value="1"/>
</dbReference>
<dbReference type="Proteomes" id="UP000831786">
    <property type="component" value="Chromosome"/>
</dbReference>
<evidence type="ECO:0000256" key="3">
    <source>
        <dbReference type="SAM" id="MobiDB-lite"/>
    </source>
</evidence>
<dbReference type="EMBL" id="CP095045">
    <property type="protein sequence ID" value="UOQ56325.1"/>
    <property type="molecule type" value="Genomic_DNA"/>
</dbReference>
<evidence type="ECO:0000259" key="4">
    <source>
        <dbReference type="PROSITE" id="PS51186"/>
    </source>
</evidence>
<dbReference type="RefSeq" id="WP_244690081.1">
    <property type="nucleotide sequence ID" value="NZ_CP095044.1"/>
</dbReference>
<dbReference type="InterPro" id="IPR000182">
    <property type="entry name" value="GNAT_dom"/>
</dbReference>
<name>A0ABY4FIE7_9MICO</name>
<keyword evidence="6" id="KW-1185">Reference proteome</keyword>
<dbReference type="EC" id="2.3.1.-" evidence="5"/>
<gene>
    <name evidence="5" type="ORF">MUN78_11605</name>
</gene>
<proteinExistence type="predicted"/>
<dbReference type="PROSITE" id="PS51186">
    <property type="entry name" value="GNAT"/>
    <property type="match status" value="1"/>
</dbReference>
<organism evidence="5 6">
    <name type="scientific">Leucobacter allii</name>
    <dbReference type="NCBI Taxonomy" id="2932247"/>
    <lineage>
        <taxon>Bacteria</taxon>
        <taxon>Bacillati</taxon>
        <taxon>Actinomycetota</taxon>
        <taxon>Actinomycetes</taxon>
        <taxon>Micrococcales</taxon>
        <taxon>Microbacteriaceae</taxon>
        <taxon>Leucobacter</taxon>
    </lineage>
</organism>